<name>A0A5K0VE78_9MAGN</name>
<dbReference type="PANTHER" id="PTHR31170">
    <property type="entry name" value="BNAC04G53230D PROTEIN"/>
    <property type="match status" value="1"/>
</dbReference>
<dbReference type="PANTHER" id="PTHR31170:SF18">
    <property type="entry name" value="(WILD MALAYSIAN BANANA) HYPOTHETICAL PROTEIN"/>
    <property type="match status" value="1"/>
</dbReference>
<dbReference type="InterPro" id="IPR004158">
    <property type="entry name" value="DUF247_pln"/>
</dbReference>
<proteinExistence type="predicted"/>
<dbReference type="AlphaFoldDB" id="A0A5K0VE78"/>
<dbReference type="Pfam" id="PF03140">
    <property type="entry name" value="DUF247"/>
    <property type="match status" value="1"/>
</dbReference>
<keyword evidence="1" id="KW-0472">Membrane</keyword>
<sequence length="476" mass="54487">MAHRNAATTSEEKKENKDSWVVVIQQNFELYDPSAYHTRLAKTSVYKWPNDLVIASDVIWLHTPQMASLGPYHYWKEHLQPMEDHKERALYGILARRQVSLSNLVSSLKQVEQEIRDSYDDIDPKLPSDSFLRMMLLDGCFILEVLRSRHLKENDEPIFSINGRLTHTVVFRDMLLLENQIPLLVLRKLLDVVQRGEINNDAYLNDLICKRYGFKPLPIDGPGLHILDIYRKCLIRGRPTEEQPTFSVEGFIKPVFLQCDPWLNVIGKGIKRMPLAIPILVCRLLGKQVSKPGNMRSAMRFHEAGIEFKKAKRHSGLKITFDKKQGVLTIPYISIDDHTAAIYMNLMAFERMHPKLIGNHVVTSYVSFMDELIDTAEDVSLLCSKGIVRNFLGSDEDAAKVFNKLGDGIIDCLDDELYRQLQSYVASDWNAARAYLKRNYFHNPWSILSLLAAIVLLVLTFIQTLFSVLAVKQGAS</sequence>
<evidence type="ECO:0000256" key="1">
    <source>
        <dbReference type="SAM" id="Phobius"/>
    </source>
</evidence>
<feature type="transmembrane region" description="Helical" evidence="1">
    <location>
        <begin position="445"/>
        <end position="471"/>
    </location>
</feature>
<dbReference type="EMBL" id="LR721774">
    <property type="protein sequence ID" value="VVV39466.1"/>
    <property type="molecule type" value="Genomic_DNA"/>
</dbReference>
<reference evidence="2" key="1">
    <citation type="submission" date="2019-09" db="EMBL/GenBank/DDBJ databases">
        <authorList>
            <person name="Zhang L."/>
        </authorList>
    </citation>
    <scope>NUCLEOTIDE SEQUENCE</scope>
</reference>
<dbReference type="Gramene" id="NC1G0106970.1">
    <property type="protein sequence ID" value="NC1G0106970.1:cds"/>
    <property type="gene ID" value="NC1G0106970"/>
</dbReference>
<protein>
    <submittedName>
        <fullName evidence="2">Uncharacterized protein</fullName>
    </submittedName>
</protein>
<evidence type="ECO:0000313" key="2">
    <source>
        <dbReference type="EMBL" id="VVV39466.1"/>
    </source>
</evidence>
<accession>A0A5K0VE78</accession>
<keyword evidence="1" id="KW-1133">Transmembrane helix</keyword>
<keyword evidence="1" id="KW-0812">Transmembrane</keyword>
<gene>
    <name evidence="2" type="ORF">NYM_LOCUS1158</name>
</gene>
<organism evidence="2">
    <name type="scientific">Nymphaea colorata</name>
    <name type="common">pocket water lily</name>
    <dbReference type="NCBI Taxonomy" id="210225"/>
    <lineage>
        <taxon>Eukaryota</taxon>
        <taxon>Viridiplantae</taxon>
        <taxon>Streptophyta</taxon>
        <taxon>Embryophyta</taxon>
        <taxon>Tracheophyta</taxon>
        <taxon>Spermatophyta</taxon>
        <taxon>Magnoliopsida</taxon>
        <taxon>Nymphaeales</taxon>
        <taxon>Nymphaeaceae</taxon>
        <taxon>Nymphaea</taxon>
    </lineage>
</organism>